<feature type="domain" description="Btz" evidence="15">
    <location>
        <begin position="440"/>
        <end position="504"/>
    </location>
</feature>
<feature type="compositionally biased region" description="Low complexity" evidence="14">
    <location>
        <begin position="105"/>
        <end position="115"/>
    </location>
</feature>
<keyword evidence="10" id="KW-0694">RNA-binding</keyword>
<evidence type="ECO:0000256" key="6">
    <source>
        <dbReference type="ARBA" id="ARBA00022490"/>
    </source>
</evidence>
<name>A0ABV0P0X0_9TELE</name>
<keyword evidence="12" id="KW-0508">mRNA splicing</keyword>
<comment type="subcellular location">
    <subcellularLocation>
        <location evidence="2">Cytoplasm</location>
    </subcellularLocation>
    <subcellularLocation>
        <location evidence="1">Nucleus</location>
    </subcellularLocation>
</comment>
<dbReference type="Proteomes" id="UP001476798">
    <property type="component" value="Unassembled WGS sequence"/>
</dbReference>
<reference evidence="16 17" key="1">
    <citation type="submission" date="2021-06" db="EMBL/GenBank/DDBJ databases">
        <authorList>
            <person name="Palmer J.M."/>
        </authorList>
    </citation>
    <scope>NUCLEOTIDE SEQUENCE [LARGE SCALE GENOMIC DNA]</scope>
    <source>
        <strain evidence="16 17">GA_2019</strain>
        <tissue evidence="16">Muscle</tissue>
    </source>
</reference>
<sequence length="532" mass="59410">MTKLGNNRGFRGYNRGYRRPYHYRGRSRGYYPRGHYQNRGRGGGGYGYKSNWQGGGGGWHDRQDHHSPRRGYSRSRTPRKRSGSRSRSRYSDRSSSGRSRHSRHSSYSSRSGSRSSSRHRDSKGRPKSKDAKDKQPESQTEKSVPPPDGSVIAKTSGGKWIDYDGSPKRRGVDSKKEDPPDSESKGPGTSSYAESKDNKVLPFFDPGEEEFLESQGLKDRIINEDVEVKPVLTARDVFGKWGDEPSYPTSYHSSLSKDRLMPRDLLHSSKKDPGFRSIFQHIQSAQLLRSPSEIFAQHIVSIVHYIKGALPNKSPPCRIQVKGSKETSWTCGWILKDERGLLGRSVTTSGKEARAPEAPEGPAGSGPQRNLGNTTKSPTNHAILHGTTSAPGTGALGILRATSQREEEVVDLIRGRGWNRGNYPGNSNGNPANMNPPVRPQEEDWDPEYTPKSRKYYLHDDRDGEKTWVENRGRGRGSFPARRGRFVYRKGGSSPKWTHDMFQGGEEGELGDDGIEVEHKESKSSTDGTPKQ</sequence>
<evidence type="ECO:0000256" key="8">
    <source>
        <dbReference type="ARBA" id="ARBA00022816"/>
    </source>
</evidence>
<dbReference type="Pfam" id="PF09405">
    <property type="entry name" value="Btz"/>
    <property type="match status" value="1"/>
</dbReference>
<feature type="region of interest" description="Disordered" evidence="14">
    <location>
        <begin position="347"/>
        <end position="395"/>
    </location>
</feature>
<feature type="compositionally biased region" description="Acidic residues" evidence="14">
    <location>
        <begin position="506"/>
        <end position="515"/>
    </location>
</feature>
<dbReference type="PANTHER" id="PTHR15268:SF16">
    <property type="entry name" value="THYROID HORMONE RECEPTOR-ASSOCIATED PROTEIN 3"/>
    <property type="match status" value="1"/>
</dbReference>
<keyword evidence="13" id="KW-0539">Nucleus</keyword>
<comment type="similarity">
    <text evidence="4">Belongs to the CASC3 family.</text>
</comment>
<gene>
    <name evidence="16" type="ORF">GOODEAATRI_001978</name>
</gene>
<dbReference type="InterPro" id="IPR018545">
    <property type="entry name" value="Btz_dom"/>
</dbReference>
<evidence type="ECO:0000256" key="7">
    <source>
        <dbReference type="ARBA" id="ARBA00022664"/>
    </source>
</evidence>
<evidence type="ECO:0000256" key="5">
    <source>
        <dbReference type="ARBA" id="ARBA00022448"/>
    </source>
</evidence>
<feature type="compositionally biased region" description="Basic and acidic residues" evidence="14">
    <location>
        <begin position="123"/>
        <end position="140"/>
    </location>
</feature>
<keyword evidence="6" id="KW-0963">Cytoplasm</keyword>
<evidence type="ECO:0000256" key="11">
    <source>
        <dbReference type="ARBA" id="ARBA00023161"/>
    </source>
</evidence>
<feature type="compositionally biased region" description="Basic and acidic residues" evidence="14">
    <location>
        <begin position="161"/>
        <end position="184"/>
    </location>
</feature>
<evidence type="ECO:0000256" key="4">
    <source>
        <dbReference type="ARBA" id="ARBA00009548"/>
    </source>
</evidence>
<keyword evidence="7" id="KW-0507">mRNA processing</keyword>
<evidence type="ECO:0000256" key="13">
    <source>
        <dbReference type="ARBA" id="ARBA00023242"/>
    </source>
</evidence>
<dbReference type="Pfam" id="PF15440">
    <property type="entry name" value="THRAP3_BCLAF1"/>
    <property type="match status" value="2"/>
</dbReference>
<dbReference type="InterPro" id="IPR029199">
    <property type="entry name" value="THRAP3_BCLAF1"/>
</dbReference>
<evidence type="ECO:0000313" key="17">
    <source>
        <dbReference type="Proteomes" id="UP001476798"/>
    </source>
</evidence>
<evidence type="ECO:0000256" key="14">
    <source>
        <dbReference type="SAM" id="MobiDB-lite"/>
    </source>
</evidence>
<feature type="compositionally biased region" description="Polar residues" evidence="14">
    <location>
        <begin position="424"/>
        <end position="433"/>
    </location>
</feature>
<keyword evidence="17" id="KW-1185">Reference proteome</keyword>
<comment type="similarity">
    <text evidence="3">Belongs to the BCLAF1/THRAP3 family.</text>
</comment>
<feature type="compositionally biased region" description="Basic residues" evidence="14">
    <location>
        <begin position="16"/>
        <end position="27"/>
    </location>
</feature>
<protein>
    <recommendedName>
        <fullName evidence="15">Btz domain-containing protein</fullName>
    </recommendedName>
</protein>
<keyword evidence="5" id="KW-0813">Transport</keyword>
<dbReference type="PANTHER" id="PTHR15268">
    <property type="entry name" value="THRAP3/BCLAF1"/>
    <property type="match status" value="1"/>
</dbReference>
<feature type="compositionally biased region" description="Low complexity" evidence="14">
    <location>
        <begin position="1"/>
        <end position="15"/>
    </location>
</feature>
<keyword evidence="11" id="KW-0866">Nonsense-mediated mRNA decay</keyword>
<feature type="region of interest" description="Disordered" evidence="14">
    <location>
        <begin position="1"/>
        <end position="42"/>
    </location>
</feature>
<organism evidence="16 17">
    <name type="scientific">Goodea atripinnis</name>
    <dbReference type="NCBI Taxonomy" id="208336"/>
    <lineage>
        <taxon>Eukaryota</taxon>
        <taxon>Metazoa</taxon>
        <taxon>Chordata</taxon>
        <taxon>Craniata</taxon>
        <taxon>Vertebrata</taxon>
        <taxon>Euteleostomi</taxon>
        <taxon>Actinopterygii</taxon>
        <taxon>Neopterygii</taxon>
        <taxon>Teleostei</taxon>
        <taxon>Neoteleostei</taxon>
        <taxon>Acanthomorphata</taxon>
        <taxon>Ovalentaria</taxon>
        <taxon>Atherinomorphae</taxon>
        <taxon>Cyprinodontiformes</taxon>
        <taxon>Goodeidae</taxon>
        <taxon>Goodea</taxon>
    </lineage>
</organism>
<evidence type="ECO:0000259" key="15">
    <source>
        <dbReference type="Pfam" id="PF09405"/>
    </source>
</evidence>
<evidence type="ECO:0000256" key="10">
    <source>
        <dbReference type="ARBA" id="ARBA00022884"/>
    </source>
</evidence>
<evidence type="ECO:0000256" key="12">
    <source>
        <dbReference type="ARBA" id="ARBA00023187"/>
    </source>
</evidence>
<feature type="compositionally biased region" description="Basic residues" evidence="14">
    <location>
        <begin position="67"/>
        <end position="88"/>
    </location>
</feature>
<feature type="compositionally biased region" description="Low complexity" evidence="14">
    <location>
        <begin position="358"/>
        <end position="367"/>
    </location>
</feature>
<comment type="caution">
    <text evidence="16">The sequence shown here is derived from an EMBL/GenBank/DDBJ whole genome shotgun (WGS) entry which is preliminary data.</text>
</comment>
<feature type="compositionally biased region" description="Low complexity" evidence="14">
    <location>
        <begin position="28"/>
        <end position="39"/>
    </location>
</feature>
<keyword evidence="8" id="KW-0509">mRNA transport</keyword>
<keyword evidence="9" id="KW-0810">Translation regulation</keyword>
<evidence type="ECO:0000256" key="2">
    <source>
        <dbReference type="ARBA" id="ARBA00004496"/>
    </source>
</evidence>
<feature type="region of interest" description="Disordered" evidence="14">
    <location>
        <begin position="416"/>
        <end position="452"/>
    </location>
</feature>
<evidence type="ECO:0000313" key="16">
    <source>
        <dbReference type="EMBL" id="MEQ2177280.1"/>
    </source>
</evidence>
<evidence type="ECO:0000256" key="3">
    <source>
        <dbReference type="ARBA" id="ARBA00006481"/>
    </source>
</evidence>
<evidence type="ECO:0000256" key="9">
    <source>
        <dbReference type="ARBA" id="ARBA00022845"/>
    </source>
</evidence>
<dbReference type="EMBL" id="JAHRIO010060036">
    <property type="protein sequence ID" value="MEQ2177280.1"/>
    <property type="molecule type" value="Genomic_DNA"/>
</dbReference>
<proteinExistence type="inferred from homology"/>
<accession>A0ABV0P0X0</accession>
<evidence type="ECO:0000256" key="1">
    <source>
        <dbReference type="ARBA" id="ARBA00004123"/>
    </source>
</evidence>
<feature type="compositionally biased region" description="Polar residues" evidence="14">
    <location>
        <begin position="368"/>
        <end position="391"/>
    </location>
</feature>
<feature type="region of interest" description="Disordered" evidence="14">
    <location>
        <begin position="486"/>
        <end position="532"/>
    </location>
</feature>
<feature type="region of interest" description="Disordered" evidence="14">
    <location>
        <begin position="55"/>
        <end position="199"/>
    </location>
</feature>